<reference evidence="2" key="1">
    <citation type="submission" date="2018-05" db="EMBL/GenBank/DDBJ databases">
        <authorList>
            <person name="Lanie J.A."/>
            <person name="Ng W.-L."/>
            <person name="Kazmierczak K.M."/>
            <person name="Andrzejewski T.M."/>
            <person name="Davidsen T.M."/>
            <person name="Wayne K.J."/>
            <person name="Tettelin H."/>
            <person name="Glass J.I."/>
            <person name="Rusch D."/>
            <person name="Podicherti R."/>
            <person name="Tsui H.-C.T."/>
            <person name="Winkler M.E."/>
        </authorList>
    </citation>
    <scope>NUCLEOTIDE SEQUENCE</scope>
</reference>
<proteinExistence type="predicted"/>
<dbReference type="InterPro" id="IPR029062">
    <property type="entry name" value="Class_I_gatase-like"/>
</dbReference>
<dbReference type="AlphaFoldDB" id="A0A383BHX3"/>
<gene>
    <name evidence="2" type="ORF">METZ01_LOCUS472255</name>
</gene>
<dbReference type="Pfam" id="PF00117">
    <property type="entry name" value="GATase"/>
    <property type="match status" value="1"/>
</dbReference>
<dbReference type="SUPFAM" id="SSF52317">
    <property type="entry name" value="Class I glutamine amidotransferase-like"/>
    <property type="match status" value="1"/>
</dbReference>
<dbReference type="InterPro" id="IPR017926">
    <property type="entry name" value="GATASE"/>
</dbReference>
<organism evidence="2">
    <name type="scientific">marine metagenome</name>
    <dbReference type="NCBI Taxonomy" id="408172"/>
    <lineage>
        <taxon>unclassified sequences</taxon>
        <taxon>metagenomes</taxon>
        <taxon>ecological metagenomes</taxon>
    </lineage>
</organism>
<dbReference type="Gene3D" id="3.40.50.880">
    <property type="match status" value="1"/>
</dbReference>
<dbReference type="PROSITE" id="PS51273">
    <property type="entry name" value="GATASE_TYPE_1"/>
    <property type="match status" value="1"/>
</dbReference>
<dbReference type="PANTHER" id="PTHR42695:SF5">
    <property type="entry name" value="GLUTAMINE AMIDOTRANSFERASE YLR126C-RELATED"/>
    <property type="match status" value="1"/>
</dbReference>
<dbReference type="EMBL" id="UINC01200488">
    <property type="protein sequence ID" value="SVE19401.1"/>
    <property type="molecule type" value="Genomic_DNA"/>
</dbReference>
<dbReference type="PANTHER" id="PTHR42695">
    <property type="entry name" value="GLUTAMINE AMIDOTRANSFERASE YLR126C-RELATED"/>
    <property type="match status" value="1"/>
</dbReference>
<accession>A0A383BHX3</accession>
<evidence type="ECO:0000259" key="1">
    <source>
        <dbReference type="Pfam" id="PF00117"/>
    </source>
</evidence>
<dbReference type="InterPro" id="IPR044992">
    <property type="entry name" value="ChyE-like"/>
</dbReference>
<name>A0A383BHX3_9ZZZZ</name>
<protein>
    <recommendedName>
        <fullName evidence="1">Glutamine amidotransferase domain-containing protein</fullName>
    </recommendedName>
</protein>
<dbReference type="GO" id="GO:0005829">
    <property type="term" value="C:cytosol"/>
    <property type="evidence" value="ECO:0007669"/>
    <property type="project" value="TreeGrafter"/>
</dbReference>
<sequence length="142" mass="16133">MQQFNSFILSGRRKNDRKINTVNSKIIKHAISEKKHLFGICYGAEILTQTLGGTIKKSSKQVKGEETVIVEKKNKICQNKIDVFESHRYEISKLGSQLHSLARSKSCKHEIVKHNDLNIFGTQFHPEMSSDGQSMIQAFLSL</sequence>
<evidence type="ECO:0000313" key="2">
    <source>
        <dbReference type="EMBL" id="SVE19401.1"/>
    </source>
</evidence>
<feature type="domain" description="Glutamine amidotransferase" evidence="1">
    <location>
        <begin position="24"/>
        <end position="136"/>
    </location>
</feature>